<name>X1BWZ0_9ZZZZ</name>
<reference evidence="2" key="1">
    <citation type="journal article" date="2014" name="Front. Microbiol.">
        <title>High frequency of phylogenetically diverse reductive dehalogenase-homologous genes in deep subseafloor sedimentary metagenomes.</title>
        <authorList>
            <person name="Kawai M."/>
            <person name="Futagami T."/>
            <person name="Toyoda A."/>
            <person name="Takaki Y."/>
            <person name="Nishi S."/>
            <person name="Hori S."/>
            <person name="Arai W."/>
            <person name="Tsubouchi T."/>
            <person name="Morono Y."/>
            <person name="Uchiyama I."/>
            <person name="Ito T."/>
            <person name="Fujiyama A."/>
            <person name="Inagaki F."/>
            <person name="Takami H."/>
        </authorList>
    </citation>
    <scope>NUCLEOTIDE SEQUENCE</scope>
    <source>
        <strain evidence="2">Expedition CK06-06</strain>
    </source>
</reference>
<dbReference type="InterPro" id="IPR026351">
    <property type="entry name" value="rSAM_ArsS-like"/>
</dbReference>
<evidence type="ECO:0000259" key="1">
    <source>
        <dbReference type="Pfam" id="PF12345"/>
    </source>
</evidence>
<dbReference type="InterPro" id="IPR013785">
    <property type="entry name" value="Aldolase_TIM"/>
</dbReference>
<dbReference type="NCBIfam" id="TIGR04167">
    <property type="entry name" value="rSAM_SeCys"/>
    <property type="match status" value="1"/>
</dbReference>
<protein>
    <recommendedName>
        <fullName evidence="1">Arsenosugar biosynthesis radical SAM protein ArsS-like C-terminal domain-containing protein</fullName>
    </recommendedName>
</protein>
<accession>X1BWZ0</accession>
<dbReference type="InterPro" id="IPR024521">
    <property type="entry name" value="ArsS-like_C"/>
</dbReference>
<dbReference type="Gene3D" id="3.20.20.70">
    <property type="entry name" value="Aldolase class I"/>
    <property type="match status" value="1"/>
</dbReference>
<dbReference type="SUPFAM" id="SSF102114">
    <property type="entry name" value="Radical SAM enzymes"/>
    <property type="match status" value="1"/>
</dbReference>
<dbReference type="PANTHER" id="PTHR43728:SF1">
    <property type="entry name" value="FE-S OXIDOREDUCTASE"/>
    <property type="match status" value="1"/>
</dbReference>
<feature type="domain" description="Arsenosugar biosynthesis radical SAM protein ArsS-like C-terminal" evidence="1">
    <location>
        <begin position="131"/>
        <end position="265"/>
    </location>
</feature>
<comment type="caution">
    <text evidence="2">The sequence shown here is derived from an EMBL/GenBank/DDBJ whole genome shotgun (WGS) entry which is preliminary data.</text>
</comment>
<organism evidence="2">
    <name type="scientific">marine sediment metagenome</name>
    <dbReference type="NCBI Taxonomy" id="412755"/>
    <lineage>
        <taxon>unclassified sequences</taxon>
        <taxon>metagenomes</taxon>
        <taxon>ecological metagenomes</taxon>
    </lineage>
</organism>
<evidence type="ECO:0000313" key="2">
    <source>
        <dbReference type="EMBL" id="GAG88703.1"/>
    </source>
</evidence>
<dbReference type="InterPro" id="IPR058240">
    <property type="entry name" value="rSAM_sf"/>
</dbReference>
<dbReference type="PANTHER" id="PTHR43728">
    <property type="entry name" value="SLR0304 PROTEIN"/>
    <property type="match status" value="1"/>
</dbReference>
<dbReference type="EMBL" id="BART01011761">
    <property type="protein sequence ID" value="GAG88703.1"/>
    <property type="molecule type" value="Genomic_DNA"/>
</dbReference>
<gene>
    <name evidence="2" type="ORF">S01H4_24878</name>
</gene>
<dbReference type="Pfam" id="PF12345">
    <property type="entry name" value="DUF3641"/>
    <property type="match status" value="1"/>
</dbReference>
<sequence length="268" mass="29728">MSRDIMQQVISLAECSDFKLVDITGGAPELNEDFRWFIESLRALGKDVQVRTNLAWIDEQEDENIPNFLADNKVSLVGSLPCYMEENVDTQRGYGTYSKSIDALKSLNALGYGGENGLQLHLVYNPSGAFLAGSQEELEKAYKKELLERFNIVFTSLIVITNMPIGRFRSKLQDENQDQHYMKLLTGSFNPETITHLMCRHQLCVDWDGSLYDCDFNIALGMPLNHSSRLTLSSATEELTAKRAVVTGNHCFGCTAGSGSSCAGSLTS</sequence>
<proteinExistence type="predicted"/>
<dbReference type="AlphaFoldDB" id="X1BWZ0"/>